<gene>
    <name evidence="9" type="ORF">GO620_009385</name>
</gene>
<dbReference type="InterPro" id="IPR036890">
    <property type="entry name" value="HATPase_C_sf"/>
</dbReference>
<dbReference type="InterPro" id="IPR029016">
    <property type="entry name" value="GAF-like_dom_sf"/>
</dbReference>
<dbReference type="PANTHER" id="PTHR45339">
    <property type="entry name" value="HYBRID SIGNAL TRANSDUCTION HISTIDINE KINASE J"/>
    <property type="match status" value="1"/>
</dbReference>
<dbReference type="Pfam" id="PF00072">
    <property type="entry name" value="Response_reg"/>
    <property type="match status" value="3"/>
</dbReference>
<dbReference type="Proteomes" id="UP000429232">
    <property type="component" value="Chromosome"/>
</dbReference>
<dbReference type="KEGG" id="mgik:GO620_009385"/>
<organism evidence="9 10">
    <name type="scientific">Mucilaginibacter ginkgonis</name>
    <dbReference type="NCBI Taxonomy" id="2682091"/>
    <lineage>
        <taxon>Bacteria</taxon>
        <taxon>Pseudomonadati</taxon>
        <taxon>Bacteroidota</taxon>
        <taxon>Sphingobacteriia</taxon>
        <taxon>Sphingobacteriales</taxon>
        <taxon>Sphingobacteriaceae</taxon>
        <taxon>Mucilaginibacter</taxon>
    </lineage>
</organism>
<dbReference type="InterPro" id="IPR003661">
    <property type="entry name" value="HisK_dim/P_dom"/>
</dbReference>
<dbReference type="SMART" id="SM00388">
    <property type="entry name" value="HisKA"/>
    <property type="match status" value="1"/>
</dbReference>
<keyword evidence="3" id="KW-0597">Phosphoprotein</keyword>
<dbReference type="PANTHER" id="PTHR45339:SF1">
    <property type="entry name" value="HYBRID SIGNAL TRANSDUCTION HISTIDINE KINASE J"/>
    <property type="match status" value="1"/>
</dbReference>
<dbReference type="PROSITE" id="PS50110">
    <property type="entry name" value="RESPONSE_REGULATORY"/>
    <property type="match status" value="3"/>
</dbReference>
<dbReference type="InterPro" id="IPR003594">
    <property type="entry name" value="HATPase_dom"/>
</dbReference>
<evidence type="ECO:0000256" key="2">
    <source>
        <dbReference type="ARBA" id="ARBA00012438"/>
    </source>
</evidence>
<dbReference type="InterPro" id="IPR036097">
    <property type="entry name" value="HisK_dim/P_sf"/>
</dbReference>
<dbReference type="CDD" id="cd00082">
    <property type="entry name" value="HisKA"/>
    <property type="match status" value="1"/>
</dbReference>
<dbReference type="Pfam" id="PF05227">
    <property type="entry name" value="CHASE3"/>
    <property type="match status" value="1"/>
</dbReference>
<dbReference type="CDD" id="cd16922">
    <property type="entry name" value="HATPase_EvgS-ArcB-TorS-like"/>
    <property type="match status" value="1"/>
</dbReference>
<sequence length="1147" mass="127747">MLKLSFRQQVLTGFAIAIILVFVVGIFSYTSIRQLQSDQEKVNHSQQIIKSSRQVLQYLIDAETGARGYFATGESEFLEPFHTSEANIAPVLAGLKTLSQNDEVSSKNIDSLVQSATERLNIIRDNITDRKEKGLQYLVDNKLMQNGKKSMDHIRKLIAAIDEMESKILTARKTRTEEAATFTIMTIVGGSSIFLVIIIVLFLYIQKTFDQQKKIEAEIKDANGQLEIILGENEAKNWLLTGAGLLNEKMQGQQKEQELADNVLAEVSNYTKAISATFYLFNEDRDELELCSYYAFHDLSKIKKNIKLSESWLGQVAKDQKAATIKGSLNQKLELETSIISQELSEVFIVPVFFDKKLMGVMELAYQNGLNDSIRDYVLLVAKDIGVALHTAQARTIMQNLFEETQQQAEELEAQQEEMRVTNEELLSKTEMLQASEEELKVQQEELRTINAELEEKASLMEEKNQAIEEARLDISRKVEELETTGRYKSEFLANMSHELRTPLNSILVLARILKDNKADNLSTEQIKYASVIFNAGNDLLTLINDILDLAKIESGKFELQNERIAVEEIVDDMEMLFAETASNKRINFSKKITTAPSHILVDKVRVEQVIKNLLSNAFKFTPEEGQISVTASAGKTPGTISFSVKDSGIGIPADKQKLIFEAFQQADGSTSRKYGGTGLGLSISRELANLLGGNLSLISEPGKGSEFILTIPVTAAEQVAKQEETVPTVESFEPAEVQMPVLARPQNIDPNRPPTVVIVEDDKNFADILENYAKDHGYNAILVNEGTNAVQIIADNMPDAVILDIMLPGKDGWQILKELKQVSDLKDIPVHLMSAGEAAEKKVKSEGAISFMKKPIKAEAIDKLFGDIIKQSGSQIKQILLVEDHQAQSDALKELMQKQGITVQQAFDGESAFEMLQQDEYQCVILDLNLPDISGLDLLDKIKAVDKFASLPIIVNTAMELDKNSVSRLMQYANAMVVKTNKSSDRLIDEVNLFLHKLNSASPVAPVANPMVKKGGGLSKESLKGKKVLLVDDDMRNIFALSSALQTYDLVVEIANDGEEALQKLDEIDGIDIVLMDIMMPKMDGYEATREIRKNIKWSKLPVIALTAKAMKDDRDKCIAAGANDYITKPVDIDRLISLMQLWIVS</sequence>
<dbReference type="InterPro" id="IPR004358">
    <property type="entry name" value="Sig_transdc_His_kin-like_C"/>
</dbReference>
<dbReference type="SUPFAM" id="SSF55781">
    <property type="entry name" value="GAF domain-like"/>
    <property type="match status" value="1"/>
</dbReference>
<evidence type="ECO:0000256" key="1">
    <source>
        <dbReference type="ARBA" id="ARBA00000085"/>
    </source>
</evidence>
<proteinExistence type="predicted"/>
<accession>A0A6I4I5F4</accession>
<keyword evidence="10" id="KW-1185">Reference proteome</keyword>
<dbReference type="Gene3D" id="3.40.50.2300">
    <property type="match status" value="3"/>
</dbReference>
<protein>
    <recommendedName>
        <fullName evidence="2">histidine kinase</fullName>
        <ecNumber evidence="2">2.7.13.3</ecNumber>
    </recommendedName>
</protein>
<feature type="coiled-coil region" evidence="7">
    <location>
        <begin position="395"/>
        <end position="485"/>
    </location>
</feature>
<dbReference type="Pfam" id="PF02518">
    <property type="entry name" value="HATPase_c"/>
    <property type="match status" value="1"/>
</dbReference>
<evidence type="ECO:0000313" key="9">
    <source>
        <dbReference type="EMBL" id="QQL48406.1"/>
    </source>
</evidence>
<evidence type="ECO:0000256" key="7">
    <source>
        <dbReference type="SAM" id="Coils"/>
    </source>
</evidence>
<dbReference type="CDD" id="cd19410">
    <property type="entry name" value="HK9-like_sensor"/>
    <property type="match status" value="1"/>
</dbReference>
<evidence type="ECO:0000256" key="3">
    <source>
        <dbReference type="ARBA" id="ARBA00022553"/>
    </source>
</evidence>
<dbReference type="GO" id="GO:0000155">
    <property type="term" value="F:phosphorelay sensor kinase activity"/>
    <property type="evidence" value="ECO:0007669"/>
    <property type="project" value="InterPro"/>
</dbReference>
<keyword evidence="4" id="KW-0808">Transferase</keyword>
<keyword evidence="5" id="KW-0418">Kinase</keyword>
<dbReference type="FunFam" id="3.30.565.10:FF:000010">
    <property type="entry name" value="Sensor histidine kinase RcsC"/>
    <property type="match status" value="1"/>
</dbReference>
<evidence type="ECO:0000256" key="8">
    <source>
        <dbReference type="SAM" id="Phobius"/>
    </source>
</evidence>
<dbReference type="PRINTS" id="PR00344">
    <property type="entry name" value="BCTRLSENSOR"/>
</dbReference>
<dbReference type="EC" id="2.7.13.3" evidence="2"/>
<dbReference type="Gene3D" id="1.10.287.130">
    <property type="match status" value="1"/>
</dbReference>
<dbReference type="Gene3D" id="3.30.450.40">
    <property type="match status" value="1"/>
</dbReference>
<comment type="catalytic activity">
    <reaction evidence="1">
        <text>ATP + protein L-histidine = ADP + protein N-phospho-L-histidine.</text>
        <dbReference type="EC" id="2.7.13.3"/>
    </reaction>
</comment>
<dbReference type="SMART" id="SM00448">
    <property type="entry name" value="REC"/>
    <property type="match status" value="3"/>
</dbReference>
<dbReference type="Pfam" id="PF00512">
    <property type="entry name" value="HisKA"/>
    <property type="match status" value="1"/>
</dbReference>
<dbReference type="AlphaFoldDB" id="A0A6I4I5F4"/>
<feature type="transmembrane region" description="Helical" evidence="8">
    <location>
        <begin position="182"/>
        <end position="205"/>
    </location>
</feature>
<feature type="transmembrane region" description="Helical" evidence="8">
    <location>
        <begin position="12"/>
        <end position="32"/>
    </location>
</feature>
<reference evidence="9 10" key="1">
    <citation type="submission" date="2020-12" db="EMBL/GenBank/DDBJ databases">
        <title>HMF7856_wgs.fasta genome submission.</title>
        <authorList>
            <person name="Kang H."/>
            <person name="Kim H."/>
            <person name="Joh K."/>
        </authorList>
    </citation>
    <scope>NUCLEOTIDE SEQUENCE [LARGE SCALE GENOMIC DNA]</scope>
    <source>
        <strain evidence="9 10">HMF7856</strain>
    </source>
</reference>
<keyword evidence="7" id="KW-0175">Coiled coil</keyword>
<dbReference type="InterPro" id="IPR011006">
    <property type="entry name" value="CheY-like_superfamily"/>
</dbReference>
<dbReference type="InterPro" id="IPR007891">
    <property type="entry name" value="CHASE3"/>
</dbReference>
<dbReference type="InterPro" id="IPR001789">
    <property type="entry name" value="Sig_transdc_resp-reg_receiver"/>
</dbReference>
<dbReference type="InterPro" id="IPR005467">
    <property type="entry name" value="His_kinase_dom"/>
</dbReference>
<dbReference type="InterPro" id="IPR003018">
    <property type="entry name" value="GAF"/>
</dbReference>
<dbReference type="SUPFAM" id="SSF55874">
    <property type="entry name" value="ATPase domain of HSP90 chaperone/DNA topoisomerase II/histidine kinase"/>
    <property type="match status" value="1"/>
</dbReference>
<dbReference type="Pfam" id="PF13185">
    <property type="entry name" value="GAF_2"/>
    <property type="match status" value="1"/>
</dbReference>
<dbReference type="SUPFAM" id="SSF47384">
    <property type="entry name" value="Homodimeric domain of signal transducing histidine kinase"/>
    <property type="match status" value="1"/>
</dbReference>
<evidence type="ECO:0000256" key="5">
    <source>
        <dbReference type="ARBA" id="ARBA00022777"/>
    </source>
</evidence>
<dbReference type="SUPFAM" id="SSF52172">
    <property type="entry name" value="CheY-like"/>
    <property type="match status" value="3"/>
</dbReference>
<evidence type="ECO:0000256" key="6">
    <source>
        <dbReference type="ARBA" id="ARBA00023012"/>
    </source>
</evidence>
<evidence type="ECO:0000256" key="4">
    <source>
        <dbReference type="ARBA" id="ARBA00022679"/>
    </source>
</evidence>
<dbReference type="PROSITE" id="PS50109">
    <property type="entry name" value="HIS_KIN"/>
    <property type="match status" value="1"/>
</dbReference>
<dbReference type="SMART" id="SM00387">
    <property type="entry name" value="HATPase_c"/>
    <property type="match status" value="1"/>
</dbReference>
<dbReference type="SMART" id="SM00065">
    <property type="entry name" value="GAF"/>
    <property type="match status" value="1"/>
</dbReference>
<evidence type="ECO:0000313" key="10">
    <source>
        <dbReference type="Proteomes" id="UP000429232"/>
    </source>
</evidence>
<dbReference type="Gene3D" id="3.30.565.10">
    <property type="entry name" value="Histidine kinase-like ATPase, C-terminal domain"/>
    <property type="match status" value="1"/>
</dbReference>
<name>A0A6I4I5F4_9SPHI</name>
<dbReference type="RefSeq" id="WP_157526034.1">
    <property type="nucleotide sequence ID" value="NZ_CP066775.1"/>
</dbReference>
<dbReference type="CDD" id="cd17546">
    <property type="entry name" value="REC_hyHK_CKI1_RcsC-like"/>
    <property type="match status" value="1"/>
</dbReference>
<dbReference type="EMBL" id="CP066775">
    <property type="protein sequence ID" value="QQL48406.1"/>
    <property type="molecule type" value="Genomic_DNA"/>
</dbReference>
<keyword evidence="6" id="KW-0902">Two-component regulatory system</keyword>
<keyword evidence="8" id="KW-0812">Transmembrane</keyword>
<keyword evidence="8" id="KW-0472">Membrane</keyword>
<keyword evidence="8" id="KW-1133">Transmembrane helix</keyword>